<dbReference type="AlphaFoldDB" id="A0A4Y9ZHT8"/>
<reference evidence="1 2" key="1">
    <citation type="submission" date="2019-02" db="EMBL/GenBank/DDBJ databases">
        <title>Genome sequencing of the rare red list fungi Hericium alpestre (H. flagellum).</title>
        <authorList>
            <person name="Buettner E."/>
            <person name="Kellner H."/>
        </authorList>
    </citation>
    <scope>NUCLEOTIDE SEQUENCE [LARGE SCALE GENOMIC DNA]</scope>
    <source>
        <strain evidence="1 2">DSM 108284</strain>
    </source>
</reference>
<dbReference type="OrthoDB" id="3226942at2759"/>
<evidence type="ECO:0008006" key="3">
    <source>
        <dbReference type="Google" id="ProtNLM"/>
    </source>
</evidence>
<proteinExistence type="predicted"/>
<gene>
    <name evidence="1" type="ORF">EWM64_g10262</name>
</gene>
<dbReference type="SUPFAM" id="SSF53098">
    <property type="entry name" value="Ribonuclease H-like"/>
    <property type="match status" value="1"/>
</dbReference>
<comment type="caution">
    <text evidence="1">The sequence shown here is derived from an EMBL/GenBank/DDBJ whole genome shotgun (WGS) entry which is preliminary data.</text>
</comment>
<dbReference type="InterPro" id="IPR012337">
    <property type="entry name" value="RNaseH-like_sf"/>
</dbReference>
<dbReference type="STRING" id="135208.A0A4Y9ZHT8"/>
<sequence length="461" mass="51325">MIGKVTIHPVMKATVSKNSRIVSFFRSSHYWGGQLKARAKALGINRGLKTNTESRFYALILQAQSVKEYRSVLTEICCRDDARRAINGLTPINRTVLDIVSDHDHWALNEQLIRFCKPLVDVIGNTESRDATLADCMLELIGAHRAIMALRAEPDDNLEFASHARTALLRQFHVMNTDLHWFALLLHPLCRKLAISSALHSRKIETAYQIAIDLASKWNWTEAAAKQLIYDIKAYYDGEPPFAGGIANAKAWWSSPIISATLHPLKAMALKIFSIVPHAGDIERLFSNLAGVQNVKQSTLTIEHMEMLGMLRAHYIRILQERAAAAGKPVRRIHGHMHTHEDGGINSELARELNTEFTWTTPTAGSELDGASDRIPQPEDITEADIEREFSNLEVLAATVREESGDKLLPSVSIESVYSLPELDSIRSGQVPISLSQEANVHTDGAPSTWDPKKLLLELGI</sequence>
<dbReference type="Proteomes" id="UP000298061">
    <property type="component" value="Unassembled WGS sequence"/>
</dbReference>
<name>A0A4Y9ZHT8_9AGAM</name>
<keyword evidence="2" id="KW-1185">Reference proteome</keyword>
<evidence type="ECO:0000313" key="2">
    <source>
        <dbReference type="Proteomes" id="UP000298061"/>
    </source>
</evidence>
<organism evidence="1 2">
    <name type="scientific">Hericium alpestre</name>
    <dbReference type="NCBI Taxonomy" id="135208"/>
    <lineage>
        <taxon>Eukaryota</taxon>
        <taxon>Fungi</taxon>
        <taxon>Dikarya</taxon>
        <taxon>Basidiomycota</taxon>
        <taxon>Agaricomycotina</taxon>
        <taxon>Agaricomycetes</taxon>
        <taxon>Russulales</taxon>
        <taxon>Hericiaceae</taxon>
        <taxon>Hericium</taxon>
    </lineage>
</organism>
<evidence type="ECO:0000313" key="1">
    <source>
        <dbReference type="EMBL" id="TFY73750.1"/>
    </source>
</evidence>
<dbReference type="EMBL" id="SFCI01002580">
    <property type="protein sequence ID" value="TFY73750.1"/>
    <property type="molecule type" value="Genomic_DNA"/>
</dbReference>
<protein>
    <recommendedName>
        <fullName evidence="3">HAT C-terminal dimerisation domain-containing protein</fullName>
    </recommendedName>
</protein>
<accession>A0A4Y9ZHT8</accession>